<proteinExistence type="predicted"/>
<evidence type="ECO:0000313" key="1">
    <source>
        <dbReference type="EMBL" id="EKV29811.1"/>
    </source>
</evidence>
<name>K9HMP3_9PROT</name>
<evidence type="ECO:0000313" key="2">
    <source>
        <dbReference type="Proteomes" id="UP000009881"/>
    </source>
</evidence>
<sequence length="273" mass="28462">MLNTHFRALRAARSGLSALEFIDRHRLPVWDTLLLEAGLLERCSVDLLADLCDVLDVAPTDMMPALAGTVDGPDRDALFAADPARLESLGLIQPPLPCTATLHFSNGFRLACHLPEDDGRALVTRYQAAATAGANGSGFFGFDIGPCRYVVNARHVASIRLAHDTEWSANAYDGLPAAGGAPLAVMQAGDRAPALVDAAWDDTGETALADSLDGLPTGSAAPFAIACGREAGDVMVVNPTHLALMVAHVHTLSPVLRDLIAAGPDAADLALSA</sequence>
<keyword evidence="2" id="KW-1185">Reference proteome</keyword>
<organism evidence="1 2">
    <name type="scientific">Caenispirillum salinarum AK4</name>
    <dbReference type="NCBI Taxonomy" id="1238182"/>
    <lineage>
        <taxon>Bacteria</taxon>
        <taxon>Pseudomonadati</taxon>
        <taxon>Pseudomonadota</taxon>
        <taxon>Alphaproteobacteria</taxon>
        <taxon>Rhodospirillales</taxon>
        <taxon>Novispirillaceae</taxon>
        <taxon>Caenispirillum</taxon>
    </lineage>
</organism>
<dbReference type="EMBL" id="ANHY01000011">
    <property type="protein sequence ID" value="EKV29811.1"/>
    <property type="molecule type" value="Genomic_DNA"/>
</dbReference>
<dbReference type="Proteomes" id="UP000009881">
    <property type="component" value="Unassembled WGS sequence"/>
</dbReference>
<reference evidence="1 2" key="1">
    <citation type="journal article" date="2013" name="Genome Announc.">
        <title>Draft Genome Sequence of an Alphaproteobacterium, Caenispirillum salinarum AK4(T), Isolated from a Solar Saltern.</title>
        <authorList>
            <person name="Khatri I."/>
            <person name="Singh A."/>
            <person name="Korpole S."/>
            <person name="Pinnaka A.K."/>
            <person name="Subramanian S."/>
        </authorList>
    </citation>
    <scope>NUCLEOTIDE SEQUENCE [LARGE SCALE GENOMIC DNA]</scope>
    <source>
        <strain evidence="1 2">AK4</strain>
    </source>
</reference>
<gene>
    <name evidence="1" type="ORF">C882_0241</name>
</gene>
<comment type="caution">
    <text evidence="1">The sequence shown here is derived from an EMBL/GenBank/DDBJ whole genome shotgun (WGS) entry which is preliminary data.</text>
</comment>
<accession>K9HMP3</accession>
<dbReference type="RefSeq" id="WP_009540901.1">
    <property type="nucleotide sequence ID" value="NZ_ANHY01000011.1"/>
</dbReference>
<protein>
    <submittedName>
        <fullName evidence="1">Uncharacterized protein</fullName>
    </submittedName>
</protein>
<dbReference type="AlphaFoldDB" id="K9HMP3"/>
<dbReference type="PATRIC" id="fig|1238182.3.peg.2456"/>